<evidence type="ECO:0000256" key="2">
    <source>
        <dbReference type="ARBA" id="ARBA00022448"/>
    </source>
</evidence>
<feature type="transmembrane region" description="Helical" evidence="7">
    <location>
        <begin position="623"/>
        <end position="647"/>
    </location>
</feature>
<dbReference type="InterPro" id="IPR041522">
    <property type="entry name" value="CdaR_GGDEF"/>
</dbReference>
<evidence type="ECO:0000313" key="9">
    <source>
        <dbReference type="EMBL" id="KAF4325958.1"/>
    </source>
</evidence>
<dbReference type="Gene3D" id="1.50.10.10">
    <property type="match status" value="2"/>
</dbReference>
<dbReference type="InterPro" id="IPR008928">
    <property type="entry name" value="6-hairpin_glycosidase_sf"/>
</dbReference>
<comment type="subcellular location">
    <subcellularLocation>
        <location evidence="1">Cell membrane</location>
        <topology evidence="1">Multi-pass membrane protein</topology>
    </subcellularLocation>
</comment>
<dbReference type="PANTHER" id="PTHR43744">
    <property type="entry name" value="ABC TRANSPORTER PERMEASE PROTEIN MG189-RELATED-RELATED"/>
    <property type="match status" value="1"/>
</dbReference>
<evidence type="ECO:0000256" key="6">
    <source>
        <dbReference type="ARBA" id="ARBA00023136"/>
    </source>
</evidence>
<dbReference type="SUPFAM" id="SSF48208">
    <property type="entry name" value="Six-hairpin glycosidases"/>
    <property type="match status" value="1"/>
</dbReference>
<organism evidence="9 10">
    <name type="scientific">Phytophthora kernoviae 00238/432</name>
    <dbReference type="NCBI Taxonomy" id="1284355"/>
    <lineage>
        <taxon>Eukaryota</taxon>
        <taxon>Sar</taxon>
        <taxon>Stramenopiles</taxon>
        <taxon>Oomycota</taxon>
        <taxon>Peronosporomycetes</taxon>
        <taxon>Peronosporales</taxon>
        <taxon>Peronosporaceae</taxon>
        <taxon>Phytophthora</taxon>
    </lineage>
</organism>
<dbReference type="EMBL" id="AOFI03000001">
    <property type="protein sequence ID" value="KAF4325958.1"/>
    <property type="molecule type" value="Genomic_DNA"/>
</dbReference>
<evidence type="ECO:0000256" key="1">
    <source>
        <dbReference type="ARBA" id="ARBA00004651"/>
    </source>
</evidence>
<keyword evidence="3" id="KW-1003">Cell membrane</keyword>
<evidence type="ECO:0000259" key="8">
    <source>
        <dbReference type="PROSITE" id="PS50928"/>
    </source>
</evidence>
<dbReference type="Pfam" id="PF17853">
    <property type="entry name" value="GGDEF_2"/>
    <property type="match status" value="1"/>
</dbReference>
<protein>
    <recommendedName>
        <fullName evidence="8">ABC transmembrane type-1 domain-containing protein</fullName>
    </recommendedName>
</protein>
<dbReference type="Pfam" id="PF00528">
    <property type="entry name" value="BPD_transp_1"/>
    <property type="match status" value="2"/>
</dbReference>
<dbReference type="InterPro" id="IPR006059">
    <property type="entry name" value="SBP"/>
</dbReference>
<evidence type="ECO:0000256" key="5">
    <source>
        <dbReference type="ARBA" id="ARBA00022989"/>
    </source>
</evidence>
<dbReference type="GO" id="GO:0055085">
    <property type="term" value="P:transmembrane transport"/>
    <property type="evidence" value="ECO:0007669"/>
    <property type="project" value="InterPro"/>
</dbReference>
<accession>A0A8J4WBS1</accession>
<dbReference type="GO" id="GO:0005975">
    <property type="term" value="P:carbohydrate metabolic process"/>
    <property type="evidence" value="ECO:0007669"/>
    <property type="project" value="InterPro"/>
</dbReference>
<dbReference type="InterPro" id="IPR000515">
    <property type="entry name" value="MetI-like"/>
</dbReference>
<feature type="transmembrane region" description="Helical" evidence="7">
    <location>
        <begin position="729"/>
        <end position="750"/>
    </location>
</feature>
<dbReference type="SUPFAM" id="SSF161098">
    <property type="entry name" value="MetI-like"/>
    <property type="match status" value="2"/>
</dbReference>
<dbReference type="PANTHER" id="PTHR43744:SF9">
    <property type="entry name" value="POLYGALACTURONAN_RHAMNOGALACTURONAN TRANSPORT SYSTEM PERMEASE PROTEIN YTCP"/>
    <property type="match status" value="1"/>
</dbReference>
<gene>
    <name evidence="9" type="ORF">G195_000210</name>
</gene>
<dbReference type="Gene3D" id="3.40.190.10">
    <property type="entry name" value="Periplasmic binding protein-like II"/>
    <property type="match status" value="4"/>
</dbReference>
<feature type="transmembrane region" description="Helical" evidence="7">
    <location>
        <begin position="470"/>
        <end position="489"/>
    </location>
</feature>
<dbReference type="GO" id="GO:0005886">
    <property type="term" value="C:plasma membrane"/>
    <property type="evidence" value="ECO:0007669"/>
    <property type="project" value="UniProtKB-SubCell"/>
</dbReference>
<feature type="transmembrane region" description="Helical" evidence="7">
    <location>
        <begin position="762"/>
        <end position="780"/>
    </location>
</feature>
<dbReference type="InterPro" id="IPR012341">
    <property type="entry name" value="6hp_glycosidase-like_sf"/>
</dbReference>
<dbReference type="Pfam" id="PF01547">
    <property type="entry name" value="SBP_bac_1"/>
    <property type="match status" value="2"/>
</dbReference>
<evidence type="ECO:0000256" key="3">
    <source>
        <dbReference type="ARBA" id="ARBA00022475"/>
    </source>
</evidence>
<sequence length="2135" mass="241023">MLASGDLPDMLEYNFIGDFPGGPEKAINDGYILKLNDLIDQYAPNLKKYLQENPDIDKMVKTDSGSYYVFPFVRGDEYLRVFQGPIIRKDWLDELGLPVPETIDEWTTTLRAFKEKKGAAAPFSVVSKPRFFNDSGNGAFLGAFGVNRGFYQEDGQVKFGPSEEGFKEYLTLFQEWYKEGLIDKNISTADTKSVDGNLASGATGASVGNAGGGIGKWQPLVEANDPDAVLVAAPYPVLNKGDIPKFGQLNQGYASEGTVAITTAAKDPELAVRMLDYGYSEEGHMFFNFGEEGVSYNMEDGYPKFTDLLLKNPDKLAPAQAISLYARSSYNGPFVQDKRYAEQFFALQTQRDAIDVWKNTQAAKYNLPSITPTPEESSEYATIMNDINTLVDEMTIKIILGNESVDQFESYVAKMKSLHLDRAIEIQTAALERYNNRLYTLLFEFPAPIILALLINEVRKRTFKRVVQTITYMPYFISLVVICGIITDFTNADGLINRLIMMLGYDGQAMLQKPELFRPIYVLSEIWQRIGWESIIYIAALMSIDLEQYEAAKIDGASRLKQMFHITLPGLLPIITIMFILRMGNMLNVGFEKIILLYNPVTYETADVISSFVYRKGLLEFGWSYSSAVGLFNSVINLVLLISANYISRRVSQNSLCDSAQLLANKGLLWKPVGFSLEAYKSVLANPGIATGFRNTLFILVFGVIVNLFMTALGAYVLSRKNVMWNKVFMFFIVFTMFFGGGLIPLYLVVKGVGLLDTLWSTILPFAISTFNLIIMRTSFMGIPDSLEESAKIDGANHFTILFRIIIPLSMPVIAVMILYYAVDKWNGWFYASVFIKSRELFPLQLVLREILIANSTESMSAGASAGDRFQIGETIKYATIMVATIPILCIYPFLQRFFVKGVMDMWDQIKSKADQMLAAIGDKSPHVAGTNGIYDDMRIDWWTSGFWPGILWIVYDMTGDEKYKEAAWNWDERLSERFLENNYFDHDVGFHFLPTAVIKYKLTGDADAARRALFAANFLAGRFNTKGSFIRAWNGDMLGWSIIDTMMNLSLLFWASEESGDPRFNHIAKAHADMVMKHFVREDDPAYLDAAQRVANFFISNLPEDSVPHWDFRAEPEEGEEIPRDSSAGAIAASGLLELAEPAKEAPYTAYQLVKELRLYKTSYASIDEFYVVWKKDQSILRSGNIRDMRTAFHTLHNTGAMSFEAWRDQILGAETNQFVILPHQNAGPAESAIAYITRLPDDLNGQETGTVVVMADTRRFQEAIESISGFSDATLLILNQNNEILMSNRPGSEELKPFMNGNQVQLDNAKVGKSEMFYMDSAVSDLKYALIIPSSLYWEKAVYVRNFTYISIVVSLISAGVLTWFFMRRNYSPIQQLVESLKDKTMQNEPADRNELRFIQKVIMNTRSEKNEIAQQLQKHQQVLRSNMINRLLKGKQDTLVPYEDAFRSFHMPLYSSEFAVILFVIENEENLYGKLPGIDINERNKLIHLIISNVVEELTSERQHAGYVAEVDDMMVCLVNMKADSSDWNQDLHHIAAEAQRFLERYDMELTISISGRHTSWIGIAEAYQEAVDAMEYKMVLGKKGIITYGDVRSDAMADDPFGYYYPLQVEQQLLNFIKAGDTDQASAYMNEITERNFDKPIMSLTLARCLIFNLVGTMIKAINDLGDRDNNTLTQYPHRIDDIIAGDTIQEMQEALQTLLEEVCAYAADKRATNVSQEREDSLRHLSTQVTQYIESNYTDVNLNVNAIGEHFELKGSYLSKLFKNQTDKLRTYQGPIIRKDWLDELGLDVPTTIDEWHTMLRAFKDKKGADAPLTFLGVPNPLFGIEGGGFIGAFGIKKGFFVEDGHIKFGAQEPEYKAFLALFREWYAEGLIDKNLAAVDSETQDTNMTTGRSGASIWNAGAGIGTWLPILQETDPHAQLVPAPYPVMNKGDRPKFGQLAPAIGSSGVAISSNSRHVEEAARMLDYGYGPEGHLLFNFGIEGVSFEMKNGYPTYTDTILKNPDKWSPAQALAMYTRASYFGPFVQDTRYMEQYYILPEQKEAVQLWSNTDAVLHQVPTLPKTEKESTELSVIMQEVNKVVDEMSLKIIFGMEPVDSFDMYVEQIKSLQIERAIEIQQQALERYNRAVSSK</sequence>
<dbReference type="Gene3D" id="1.10.10.60">
    <property type="entry name" value="Homeodomain-like"/>
    <property type="match status" value="1"/>
</dbReference>
<feature type="domain" description="ABC transmembrane type-1" evidence="8">
    <location>
        <begin position="434"/>
        <end position="644"/>
    </location>
</feature>
<feature type="transmembrane region" description="Helical" evidence="7">
    <location>
        <begin position="801"/>
        <end position="823"/>
    </location>
</feature>
<keyword evidence="4 7" id="KW-0812">Transmembrane</keyword>
<feature type="transmembrane region" description="Helical" evidence="7">
    <location>
        <begin position="564"/>
        <end position="581"/>
    </location>
</feature>
<evidence type="ECO:0000256" key="4">
    <source>
        <dbReference type="ARBA" id="ARBA00022692"/>
    </source>
</evidence>
<reference evidence="9" key="1">
    <citation type="journal article" date="2015" name="Genom Data">
        <title>Draft genome sequences of Phytophthora kernoviae and Phytophthora ramorum lineage EU2 from Scotland.</title>
        <authorList>
            <person name="Sambles C."/>
            <person name="Schlenzig A."/>
            <person name="O'Neill P."/>
            <person name="Grant M."/>
            <person name="Studholme D.J."/>
        </authorList>
    </citation>
    <scope>NUCLEOTIDE SEQUENCE</scope>
    <source>
        <strain evidence="9">00238/432</strain>
    </source>
</reference>
<evidence type="ECO:0000313" key="10">
    <source>
        <dbReference type="Proteomes" id="UP000702964"/>
    </source>
</evidence>
<feature type="transmembrane region" description="Helical" evidence="7">
    <location>
        <begin position="697"/>
        <end position="717"/>
    </location>
</feature>
<dbReference type="PROSITE" id="PS50928">
    <property type="entry name" value="ABC_TM1"/>
    <property type="match status" value="2"/>
</dbReference>
<name>A0A8J4WBS1_9STRA</name>
<keyword evidence="5 7" id="KW-1133">Transmembrane helix</keyword>
<dbReference type="Gene3D" id="1.10.3720.10">
    <property type="entry name" value="MetI-like"/>
    <property type="match status" value="2"/>
</dbReference>
<keyword evidence="2" id="KW-0813">Transport</keyword>
<feature type="domain" description="ABC transmembrane type-1" evidence="8">
    <location>
        <begin position="693"/>
        <end position="893"/>
    </location>
</feature>
<dbReference type="CDD" id="cd06261">
    <property type="entry name" value="TM_PBP2"/>
    <property type="match status" value="2"/>
</dbReference>
<reference evidence="9" key="2">
    <citation type="submission" date="2020-02" db="EMBL/GenBank/DDBJ databases">
        <authorList>
            <person name="Studholme D.J."/>
        </authorList>
    </citation>
    <scope>NUCLEOTIDE SEQUENCE</scope>
    <source>
        <strain evidence="9">00238/432</strain>
    </source>
</reference>
<dbReference type="Proteomes" id="UP000702964">
    <property type="component" value="Unassembled WGS sequence"/>
</dbReference>
<dbReference type="SUPFAM" id="SSF53850">
    <property type="entry name" value="Periplasmic binding protein-like II"/>
    <property type="match status" value="2"/>
</dbReference>
<feature type="transmembrane region" description="Helical" evidence="7">
    <location>
        <begin position="876"/>
        <end position="895"/>
    </location>
</feature>
<comment type="caution">
    <text evidence="9">The sequence shown here is derived from an EMBL/GenBank/DDBJ whole genome shotgun (WGS) entry which is preliminary data.</text>
</comment>
<evidence type="ECO:0000256" key="7">
    <source>
        <dbReference type="SAM" id="Phobius"/>
    </source>
</evidence>
<proteinExistence type="predicted"/>
<keyword evidence="6 7" id="KW-0472">Membrane</keyword>
<dbReference type="InterPro" id="IPR035906">
    <property type="entry name" value="MetI-like_sf"/>
</dbReference>